<name>A0ABV6D1Y9_9SPHN</name>
<sequence>MIDDLIAYYQRELDYLKRNAGAFAEAYPRYAARLKISRDAIEDPHVSRLIESVAFLNGRLRHKLDEEYSELSDALLLTLYPHLIQPLPSLMVVRLEPAPDMAEPVTVPGGTTITTEPIDGVACRYRLCGDTRLLPLRLAEAAMVGPPFEAPAVGAGAARGMLRLTFETTKPEVDLARLELDTLRLFIKSDGRRAQILLEQLGANFLGAAVATSPSDPGAVALGPDSVRLLGLDEDGLLLPQPRTARKPYALLQEHFAYPHKHLFFEIAGLDRRLINASGNRFEIFLFFDRIASELERVVRADDFELHAAPALNLFPVEAEPIHLDHTSVEYRIVPSAQHEDAIEVHSVTGVTLQTASGERIETPALYSFRRGSTELGSFFHSTARRSSFSVGGGDDVFLTIADLKAQLLAEDTTVVNTHILATNRDLPARLPFGGGRPYLEVSGTINGLAGVGALTKPTPTRRPARGEAAHWKLIGQLSLNYLTLVGDELSGEALREVLAIYDTGNTPDSEYLRERLISVSAAPGVARLRFKGHTAMCSGIDVTLEIDDERLSGSGAFLLCAVIERFLAGACALNSFVRVTARLQRESGAWKTWPPRIGDRPLV</sequence>
<reference evidence="1 2" key="1">
    <citation type="submission" date="2024-09" db="EMBL/GenBank/DDBJ databases">
        <authorList>
            <person name="Sun Q."/>
            <person name="Mori K."/>
        </authorList>
    </citation>
    <scope>NUCLEOTIDE SEQUENCE [LARGE SCALE GENOMIC DNA]</scope>
    <source>
        <strain evidence="1 2">CCM 7706</strain>
    </source>
</reference>
<comment type="caution">
    <text evidence="1">The sequence shown here is derived from an EMBL/GenBank/DDBJ whole genome shotgun (WGS) entry which is preliminary data.</text>
</comment>
<dbReference type="EMBL" id="JBHLWK010000039">
    <property type="protein sequence ID" value="MFC0206665.1"/>
    <property type="molecule type" value="Genomic_DNA"/>
</dbReference>
<evidence type="ECO:0000313" key="1">
    <source>
        <dbReference type="EMBL" id="MFC0206665.1"/>
    </source>
</evidence>
<gene>
    <name evidence="1" type="primary">tssF</name>
    <name evidence="1" type="ORF">ACFFJC_20625</name>
</gene>
<keyword evidence="2" id="KW-1185">Reference proteome</keyword>
<dbReference type="PANTHER" id="PTHR35370">
    <property type="entry name" value="CYTOPLASMIC PROTEIN-RELATED-RELATED"/>
    <property type="match status" value="1"/>
</dbReference>
<proteinExistence type="predicted"/>
<dbReference type="RefSeq" id="WP_379489210.1">
    <property type="nucleotide sequence ID" value="NZ_JBHLWK010000039.1"/>
</dbReference>
<dbReference type="InterPro" id="IPR010272">
    <property type="entry name" value="T6SS_TssF"/>
</dbReference>
<dbReference type="PANTHER" id="PTHR35370:SF1">
    <property type="entry name" value="TYPE VI SECRETION SYSTEM COMPONENT TSSF1"/>
    <property type="match status" value="1"/>
</dbReference>
<evidence type="ECO:0000313" key="2">
    <source>
        <dbReference type="Proteomes" id="UP001589798"/>
    </source>
</evidence>
<protein>
    <submittedName>
        <fullName evidence="1">Type VI secretion system baseplate subunit TssF</fullName>
    </submittedName>
</protein>
<dbReference type="Pfam" id="PF05947">
    <property type="entry name" value="T6SS_TssF"/>
    <property type="match status" value="1"/>
</dbReference>
<accession>A0ABV6D1Y9</accession>
<dbReference type="NCBIfam" id="TIGR03359">
    <property type="entry name" value="VI_chp_6"/>
    <property type="match status" value="1"/>
</dbReference>
<organism evidence="1 2">
    <name type="scientific">Novosphingobium soli</name>
    <dbReference type="NCBI Taxonomy" id="574956"/>
    <lineage>
        <taxon>Bacteria</taxon>
        <taxon>Pseudomonadati</taxon>
        <taxon>Pseudomonadota</taxon>
        <taxon>Alphaproteobacteria</taxon>
        <taxon>Sphingomonadales</taxon>
        <taxon>Sphingomonadaceae</taxon>
        <taxon>Novosphingobium</taxon>
    </lineage>
</organism>
<dbReference type="PIRSF" id="PIRSF028304">
    <property type="entry name" value="UCP028304"/>
    <property type="match status" value="1"/>
</dbReference>
<dbReference type="Proteomes" id="UP001589798">
    <property type="component" value="Unassembled WGS sequence"/>
</dbReference>